<dbReference type="InterPro" id="IPR018044">
    <property type="entry name" value="Peptidase_S11"/>
</dbReference>
<evidence type="ECO:0000256" key="7">
    <source>
        <dbReference type="PIRSR" id="PIRSR618044-1"/>
    </source>
</evidence>
<evidence type="ECO:0000259" key="10">
    <source>
        <dbReference type="Pfam" id="PF00768"/>
    </source>
</evidence>
<organism evidence="11 12">
    <name type="scientific">Candidatus Nealsonbacteria bacterium RIFCSPLOWO2_01_FULL_43_32</name>
    <dbReference type="NCBI Taxonomy" id="1801672"/>
    <lineage>
        <taxon>Bacteria</taxon>
        <taxon>Candidatus Nealsoniibacteriota</taxon>
    </lineage>
</organism>
<evidence type="ECO:0000313" key="11">
    <source>
        <dbReference type="EMBL" id="OGZ24651.1"/>
    </source>
</evidence>
<feature type="active site" description="Proton acceptor" evidence="7">
    <location>
        <position position="109"/>
    </location>
</feature>
<feature type="domain" description="Peptidase S11 D-alanyl-D-alanine carboxypeptidase A N-terminal" evidence="10">
    <location>
        <begin position="73"/>
        <end position="299"/>
    </location>
</feature>
<dbReference type="InterPro" id="IPR001967">
    <property type="entry name" value="Peptidase_S11_N"/>
</dbReference>
<dbReference type="Proteomes" id="UP000178647">
    <property type="component" value="Unassembled WGS sequence"/>
</dbReference>
<dbReference type="PANTHER" id="PTHR21581:SF6">
    <property type="entry name" value="TRAFFICKING PROTEIN PARTICLE COMPLEX SUBUNIT 12"/>
    <property type="match status" value="1"/>
</dbReference>
<evidence type="ECO:0000256" key="3">
    <source>
        <dbReference type="ARBA" id="ARBA00022801"/>
    </source>
</evidence>
<feature type="binding site" evidence="8">
    <location>
        <position position="267"/>
    </location>
    <ligand>
        <name>substrate</name>
    </ligand>
</feature>
<comment type="caution">
    <text evidence="11">The sequence shown here is derived from an EMBL/GenBank/DDBJ whole genome shotgun (WGS) entry which is preliminary data.</text>
</comment>
<protein>
    <recommendedName>
        <fullName evidence="10">Peptidase S11 D-alanyl-D-alanine carboxypeptidase A N-terminal domain-containing protein</fullName>
    </recommendedName>
</protein>
<dbReference type="PRINTS" id="PR00725">
    <property type="entry name" value="DADACBPTASE1"/>
</dbReference>
<feature type="active site" evidence="7">
    <location>
        <position position="161"/>
    </location>
</feature>
<evidence type="ECO:0000256" key="8">
    <source>
        <dbReference type="PIRSR" id="PIRSR618044-2"/>
    </source>
</evidence>
<dbReference type="GO" id="GO:0009252">
    <property type="term" value="P:peptidoglycan biosynthetic process"/>
    <property type="evidence" value="ECO:0007669"/>
    <property type="project" value="UniProtKB-KW"/>
</dbReference>
<dbReference type="AlphaFoldDB" id="A0A1G2EH15"/>
<dbReference type="STRING" id="1801672.A2896_01815"/>
<keyword evidence="3" id="KW-0378">Hydrolase</keyword>
<gene>
    <name evidence="11" type="ORF">A2896_01815</name>
</gene>
<evidence type="ECO:0000256" key="5">
    <source>
        <dbReference type="ARBA" id="ARBA00022984"/>
    </source>
</evidence>
<dbReference type="GO" id="GO:0009002">
    <property type="term" value="F:serine-type D-Ala-D-Ala carboxypeptidase activity"/>
    <property type="evidence" value="ECO:0007669"/>
    <property type="project" value="InterPro"/>
</dbReference>
<evidence type="ECO:0000256" key="9">
    <source>
        <dbReference type="RuleBase" id="RU004016"/>
    </source>
</evidence>
<dbReference type="Pfam" id="PF00768">
    <property type="entry name" value="Peptidase_S11"/>
    <property type="match status" value="1"/>
</dbReference>
<dbReference type="InterPro" id="IPR012338">
    <property type="entry name" value="Beta-lactam/transpept-like"/>
</dbReference>
<dbReference type="EMBL" id="MHMH01000007">
    <property type="protein sequence ID" value="OGZ24651.1"/>
    <property type="molecule type" value="Genomic_DNA"/>
</dbReference>
<evidence type="ECO:0000256" key="4">
    <source>
        <dbReference type="ARBA" id="ARBA00022960"/>
    </source>
</evidence>
<proteinExistence type="inferred from homology"/>
<feature type="active site" description="Acyl-ester intermediate" evidence="7">
    <location>
        <position position="106"/>
    </location>
</feature>
<keyword evidence="2" id="KW-0732">Signal</keyword>
<keyword evidence="5" id="KW-0573">Peptidoglycan synthesis</keyword>
<dbReference type="PANTHER" id="PTHR21581">
    <property type="entry name" value="D-ALANYL-D-ALANINE CARBOXYPEPTIDASE"/>
    <property type="match status" value="1"/>
</dbReference>
<dbReference type="GO" id="GO:0008360">
    <property type="term" value="P:regulation of cell shape"/>
    <property type="evidence" value="ECO:0007669"/>
    <property type="project" value="UniProtKB-KW"/>
</dbReference>
<keyword evidence="6" id="KW-0961">Cell wall biogenesis/degradation</keyword>
<evidence type="ECO:0000256" key="6">
    <source>
        <dbReference type="ARBA" id="ARBA00023316"/>
    </source>
</evidence>
<accession>A0A1G2EH15</accession>
<comment type="similarity">
    <text evidence="1 9">Belongs to the peptidase S11 family.</text>
</comment>
<dbReference type="GO" id="GO:0071555">
    <property type="term" value="P:cell wall organization"/>
    <property type="evidence" value="ECO:0007669"/>
    <property type="project" value="UniProtKB-KW"/>
</dbReference>
<dbReference type="GO" id="GO:0006508">
    <property type="term" value="P:proteolysis"/>
    <property type="evidence" value="ECO:0007669"/>
    <property type="project" value="InterPro"/>
</dbReference>
<dbReference type="SUPFAM" id="SSF56601">
    <property type="entry name" value="beta-lactamase/transpeptidase-like"/>
    <property type="match status" value="1"/>
</dbReference>
<sequence>MARNLKYFLISLVLSLPFWWGIKSFSANLDDFFYYRELTVNPKILTARANQLAFEENLKNLKPIRQAQVPSLTLNAKSAISLLVDDQGEGRILFNRTVNEPLPIASLTKLMTALVVLKKYDLAKEIKISKEAVSMEENLGKLNVGEMLSVEYLLYPLLMESSNDAAFALANDYDGMNAEAFVELMNAEAQKLGLKNTHFVNVTGLDPENLAEINYASAYDLTMLAQELLKSPLIRQIFSTAKINLYGPELINSNGFLGRIPGVIGGKTGYTERALGCFLLIFEAPKANQYLINVILGADDRSVEMEKLINWLNEAYKW</sequence>
<evidence type="ECO:0000256" key="2">
    <source>
        <dbReference type="ARBA" id="ARBA00022729"/>
    </source>
</evidence>
<evidence type="ECO:0000256" key="1">
    <source>
        <dbReference type="ARBA" id="ARBA00007164"/>
    </source>
</evidence>
<reference evidence="11 12" key="1">
    <citation type="journal article" date="2016" name="Nat. Commun.">
        <title>Thousands of microbial genomes shed light on interconnected biogeochemical processes in an aquifer system.</title>
        <authorList>
            <person name="Anantharaman K."/>
            <person name="Brown C.T."/>
            <person name="Hug L.A."/>
            <person name="Sharon I."/>
            <person name="Castelle C.J."/>
            <person name="Probst A.J."/>
            <person name="Thomas B.C."/>
            <person name="Singh A."/>
            <person name="Wilkins M.J."/>
            <person name="Karaoz U."/>
            <person name="Brodie E.L."/>
            <person name="Williams K.H."/>
            <person name="Hubbard S.S."/>
            <person name="Banfield J.F."/>
        </authorList>
    </citation>
    <scope>NUCLEOTIDE SEQUENCE [LARGE SCALE GENOMIC DNA]</scope>
</reference>
<dbReference type="Gene3D" id="3.40.710.10">
    <property type="entry name" value="DD-peptidase/beta-lactamase superfamily"/>
    <property type="match status" value="1"/>
</dbReference>
<evidence type="ECO:0000313" key="12">
    <source>
        <dbReference type="Proteomes" id="UP000178647"/>
    </source>
</evidence>
<keyword evidence="4" id="KW-0133">Cell shape</keyword>
<name>A0A1G2EH15_9BACT</name>